<proteinExistence type="predicted"/>
<organism evidence="1 2">
    <name type="scientific">Parachitinimonas caeni</name>
    <dbReference type="NCBI Taxonomy" id="3031301"/>
    <lineage>
        <taxon>Bacteria</taxon>
        <taxon>Pseudomonadati</taxon>
        <taxon>Pseudomonadota</taxon>
        <taxon>Betaproteobacteria</taxon>
        <taxon>Neisseriales</taxon>
        <taxon>Chitinibacteraceae</taxon>
        <taxon>Parachitinimonas</taxon>
    </lineage>
</organism>
<gene>
    <name evidence="1" type="ORF">PZA18_07290</name>
</gene>
<evidence type="ECO:0000313" key="2">
    <source>
        <dbReference type="Proteomes" id="UP001172778"/>
    </source>
</evidence>
<dbReference type="Proteomes" id="UP001172778">
    <property type="component" value="Unassembled WGS sequence"/>
</dbReference>
<name>A0ABT7DXF6_9NEIS</name>
<protein>
    <submittedName>
        <fullName evidence="1">Uncharacterized protein</fullName>
    </submittedName>
</protein>
<sequence length="42" mass="4743">MLMFLHEYTTRLAALPLQGLDYLDLPEVMNQVQHGTLGPSID</sequence>
<accession>A0ABT7DXF6</accession>
<dbReference type="RefSeq" id="WP_284100154.1">
    <property type="nucleotide sequence ID" value="NZ_JARRAF010000006.1"/>
</dbReference>
<dbReference type="EMBL" id="JARRAF010000006">
    <property type="protein sequence ID" value="MDK2123850.1"/>
    <property type="molecule type" value="Genomic_DNA"/>
</dbReference>
<comment type="caution">
    <text evidence="1">The sequence shown here is derived from an EMBL/GenBank/DDBJ whole genome shotgun (WGS) entry which is preliminary data.</text>
</comment>
<keyword evidence="2" id="KW-1185">Reference proteome</keyword>
<evidence type="ECO:0000313" key="1">
    <source>
        <dbReference type="EMBL" id="MDK2123850.1"/>
    </source>
</evidence>
<reference evidence="1" key="1">
    <citation type="submission" date="2023-03" db="EMBL/GenBank/DDBJ databases">
        <title>Chitinimonas shenzhenensis gen. nov., sp. nov., a novel member of family Burkholderiaceae isolated from activated sludge collected in Shen Zhen, China.</title>
        <authorList>
            <person name="Wang X."/>
        </authorList>
    </citation>
    <scope>NUCLEOTIDE SEQUENCE</scope>
    <source>
        <strain evidence="1">DQS-5</strain>
    </source>
</reference>